<dbReference type="InterPro" id="IPR002347">
    <property type="entry name" value="SDR_fam"/>
</dbReference>
<evidence type="ECO:0000313" key="3">
    <source>
        <dbReference type="Proteomes" id="UP001522662"/>
    </source>
</evidence>
<name>A0ABT0D3E1_9HYPH</name>
<dbReference type="Pfam" id="PF00106">
    <property type="entry name" value="adh_short"/>
    <property type="match status" value="1"/>
</dbReference>
<dbReference type="PANTHER" id="PTHR43157">
    <property type="entry name" value="PHOSPHATIDYLINOSITOL-GLYCAN BIOSYNTHESIS CLASS F PROTEIN-RELATED"/>
    <property type="match status" value="1"/>
</dbReference>
<dbReference type="InterPro" id="IPR036291">
    <property type="entry name" value="NAD(P)-bd_dom_sf"/>
</dbReference>
<protein>
    <submittedName>
        <fullName evidence="2">SDR family oxidoreductase</fullName>
    </submittedName>
</protein>
<dbReference type="Gene3D" id="3.40.50.720">
    <property type="entry name" value="NAD(P)-binding Rossmann-like Domain"/>
    <property type="match status" value="1"/>
</dbReference>
<comment type="caution">
    <text evidence="2">The sequence shown here is derived from an EMBL/GenBank/DDBJ whole genome shotgun (WGS) entry which is preliminary data.</text>
</comment>
<evidence type="ECO:0000256" key="1">
    <source>
        <dbReference type="ARBA" id="ARBA00023002"/>
    </source>
</evidence>
<reference evidence="2 3" key="1">
    <citation type="submission" date="2022-03" db="EMBL/GenBank/DDBJ databases">
        <title>Rhizobium SSM4.3 sp. nov., isolated from Sediment (Gouqi Island).</title>
        <authorList>
            <person name="Chen G."/>
        </authorList>
    </citation>
    <scope>NUCLEOTIDE SEQUENCE [LARGE SCALE GENOMIC DNA]</scope>
    <source>
        <strain evidence="2 3">SSM4.3</strain>
    </source>
</reference>
<gene>
    <name evidence="2" type="ORF">MKJ03_16505</name>
</gene>
<keyword evidence="3" id="KW-1185">Reference proteome</keyword>
<dbReference type="PRINTS" id="PR00081">
    <property type="entry name" value="GDHRDH"/>
</dbReference>
<evidence type="ECO:0000313" key="2">
    <source>
        <dbReference type="EMBL" id="MCJ8239934.1"/>
    </source>
</evidence>
<organism evidence="2 3">
    <name type="scientific">Peteryoungia algae</name>
    <dbReference type="NCBI Taxonomy" id="2919917"/>
    <lineage>
        <taxon>Bacteria</taxon>
        <taxon>Pseudomonadati</taxon>
        <taxon>Pseudomonadota</taxon>
        <taxon>Alphaproteobacteria</taxon>
        <taxon>Hyphomicrobiales</taxon>
        <taxon>Rhizobiaceae</taxon>
        <taxon>Peteryoungia</taxon>
    </lineage>
</organism>
<dbReference type="SUPFAM" id="SSF51735">
    <property type="entry name" value="NAD(P)-binding Rossmann-fold domains"/>
    <property type="match status" value="1"/>
</dbReference>
<dbReference type="Proteomes" id="UP001522662">
    <property type="component" value="Unassembled WGS sequence"/>
</dbReference>
<keyword evidence="1" id="KW-0560">Oxidoreductase</keyword>
<dbReference type="PANTHER" id="PTHR43157:SF31">
    <property type="entry name" value="PHOSPHATIDYLINOSITOL-GLYCAN BIOSYNTHESIS CLASS F PROTEIN"/>
    <property type="match status" value="1"/>
</dbReference>
<proteinExistence type="predicted"/>
<sequence length="365" mass="40170">MATTLIQLGKKSRFIRLFQSTHESYLQSQDRTRPIPRAALAGDQRSKTMPDTTFGPKGWTPDRIGSLEGKTYLITGANAGAGFQAARTLLKKSAKVVMLNRSTEKSQAAVAELKNEFGRDADVSFVRMDLASLASVREAAAEILKTVPRIDALICNAAIAQVPKRKLTEDGFESQLGTNHYGHFLLSGLLFERIEASHGRIVVVASLGYNLGLKTIRFDDMNWTEGYGPNTAYSQSKLAQMMFAYELQDRLQVAGKTNVKVYVCHPGSSATSLITTSGSRTMRFIWWLMTKTPMVQTAEQGSYPEVMCATEEALTAQRALYGPTGRMEAIGPVGKGTLNPHAHDKPVMTELWDVSEDATGFTWKF</sequence>
<dbReference type="RefSeq" id="WP_245137364.1">
    <property type="nucleotide sequence ID" value="NZ_CP128477.1"/>
</dbReference>
<dbReference type="EMBL" id="JALAYX010000004">
    <property type="protein sequence ID" value="MCJ8239934.1"/>
    <property type="molecule type" value="Genomic_DNA"/>
</dbReference>
<dbReference type="CDD" id="cd05327">
    <property type="entry name" value="retinol-DH_like_SDR_c_like"/>
    <property type="match status" value="1"/>
</dbReference>
<accession>A0ABT0D3E1</accession>